<dbReference type="Proteomes" id="UP000799429">
    <property type="component" value="Unassembled WGS sequence"/>
</dbReference>
<dbReference type="OrthoDB" id="10050400at2759"/>
<evidence type="ECO:0000256" key="1">
    <source>
        <dbReference type="SAM" id="MobiDB-lite"/>
    </source>
</evidence>
<evidence type="ECO:0000313" key="4">
    <source>
        <dbReference type="Proteomes" id="UP000799429"/>
    </source>
</evidence>
<feature type="transmembrane region" description="Helical" evidence="2">
    <location>
        <begin position="85"/>
        <end position="108"/>
    </location>
</feature>
<dbReference type="CDD" id="cd24145">
    <property type="entry name" value="Mgr3-like"/>
    <property type="match status" value="1"/>
</dbReference>
<keyword evidence="2" id="KW-1133">Transmembrane helix</keyword>
<dbReference type="GO" id="GO:0051787">
    <property type="term" value="F:misfolded protein binding"/>
    <property type="evidence" value="ECO:0007669"/>
    <property type="project" value="TreeGrafter"/>
</dbReference>
<evidence type="ECO:0000256" key="2">
    <source>
        <dbReference type="SAM" id="Phobius"/>
    </source>
</evidence>
<dbReference type="PANTHER" id="PTHR28142:SF1">
    <property type="entry name" value="MITOCHONDRIAL INNER MEMBRANE I-AAA PROTEASE SUPERCOMPLEX SUBUNIT MGR3-RELATED"/>
    <property type="match status" value="1"/>
</dbReference>
<evidence type="ECO:0008006" key="5">
    <source>
        <dbReference type="Google" id="ProtNLM"/>
    </source>
</evidence>
<dbReference type="SUPFAM" id="SSF48452">
    <property type="entry name" value="TPR-like"/>
    <property type="match status" value="1"/>
</dbReference>
<dbReference type="EMBL" id="MU006093">
    <property type="protein sequence ID" value="KAF2840243.1"/>
    <property type="molecule type" value="Genomic_DNA"/>
</dbReference>
<keyword evidence="2" id="KW-0812">Transmembrane</keyword>
<name>A0A9P4SEP6_9PEZI</name>
<keyword evidence="4" id="KW-1185">Reference proteome</keyword>
<gene>
    <name evidence="3" type="ORF">M501DRAFT_1015312</name>
</gene>
<dbReference type="Gene3D" id="1.25.40.10">
    <property type="entry name" value="Tetratricopeptide repeat domain"/>
    <property type="match status" value="1"/>
</dbReference>
<evidence type="ECO:0000313" key="3">
    <source>
        <dbReference type="EMBL" id="KAF2840243.1"/>
    </source>
</evidence>
<reference evidence="3" key="1">
    <citation type="journal article" date="2020" name="Stud. Mycol.">
        <title>101 Dothideomycetes genomes: a test case for predicting lifestyles and emergence of pathogens.</title>
        <authorList>
            <person name="Haridas S."/>
            <person name="Albert R."/>
            <person name="Binder M."/>
            <person name="Bloem J."/>
            <person name="Labutti K."/>
            <person name="Salamov A."/>
            <person name="Andreopoulos B."/>
            <person name="Baker S."/>
            <person name="Barry K."/>
            <person name="Bills G."/>
            <person name="Bluhm B."/>
            <person name="Cannon C."/>
            <person name="Castanera R."/>
            <person name="Culley D."/>
            <person name="Daum C."/>
            <person name="Ezra D."/>
            <person name="Gonzalez J."/>
            <person name="Henrissat B."/>
            <person name="Kuo A."/>
            <person name="Liang C."/>
            <person name="Lipzen A."/>
            <person name="Lutzoni F."/>
            <person name="Magnuson J."/>
            <person name="Mondo S."/>
            <person name="Nolan M."/>
            <person name="Ohm R."/>
            <person name="Pangilinan J."/>
            <person name="Park H.-J."/>
            <person name="Ramirez L."/>
            <person name="Alfaro M."/>
            <person name="Sun H."/>
            <person name="Tritt A."/>
            <person name="Yoshinaga Y."/>
            <person name="Zwiers L.-H."/>
            <person name="Turgeon B."/>
            <person name="Goodwin S."/>
            <person name="Spatafora J."/>
            <person name="Crous P."/>
            <person name="Grigoriev I."/>
        </authorList>
    </citation>
    <scope>NUCLEOTIDE SEQUENCE</scope>
    <source>
        <strain evidence="3">CBS 101060</strain>
    </source>
</reference>
<dbReference type="GO" id="GO:0006515">
    <property type="term" value="P:protein quality control for misfolded or incompletely synthesized proteins"/>
    <property type="evidence" value="ECO:0007669"/>
    <property type="project" value="TreeGrafter"/>
</dbReference>
<organism evidence="3 4">
    <name type="scientific">Patellaria atrata CBS 101060</name>
    <dbReference type="NCBI Taxonomy" id="1346257"/>
    <lineage>
        <taxon>Eukaryota</taxon>
        <taxon>Fungi</taxon>
        <taxon>Dikarya</taxon>
        <taxon>Ascomycota</taxon>
        <taxon>Pezizomycotina</taxon>
        <taxon>Dothideomycetes</taxon>
        <taxon>Dothideomycetes incertae sedis</taxon>
        <taxon>Patellariales</taxon>
        <taxon>Patellariaceae</taxon>
        <taxon>Patellaria</taxon>
    </lineage>
</organism>
<dbReference type="InterPro" id="IPR011990">
    <property type="entry name" value="TPR-like_helical_dom_sf"/>
</dbReference>
<accession>A0A9P4SEP6</accession>
<comment type="caution">
    <text evidence="3">The sequence shown here is derived from an EMBL/GenBank/DDBJ whole genome shotgun (WGS) entry which is preliminary data.</text>
</comment>
<dbReference type="PANTHER" id="PTHR28142">
    <property type="entry name" value="MITOCHONDRIAL INNER MEMBRANE I-AAA PROTEASE SUPERCOMPLEX SUBUNIT MGR3-RELATED"/>
    <property type="match status" value="1"/>
</dbReference>
<dbReference type="GO" id="GO:0031942">
    <property type="term" value="C:i-AAA complex"/>
    <property type="evidence" value="ECO:0007669"/>
    <property type="project" value="TreeGrafter"/>
</dbReference>
<sequence>MSAVFSKIAPRLIPRGSQCPNKTPRFVVVQHFHHPSLPSVRHYVLHAQSRTKVPSKIQSLSQQCQQRQQKSTVEKGKELWRENPISVSLAAIFILFGAGCLVFANYFYIHYIIGGFSRYPEPVAKKLRRALFYANPTNLDIKEAIKYYMQALVVADEIGMNPFGDEVMGIKVHLAAFLEKHHNYKPAIEILEIIKKDCFKWVEELGPKHFEDGHRTRMLKRTVELNTKLGELYSNVYVDERDKAEACLIEGAETYLKERNRRNKQGIKEGEGDWMSEEEAGASMEALAHNYEEKDMHYLASPLFLSALSLSPPNSCHTVILMNNLATSLAQSRPPPSGYNSDPQPSPPREVLLSQAKAWAQKAIEISKQIKSPNRTEECEIGCATATHNLGELAEMAGEIEEARKRYEEARALAKRVGFEEGVKQAEEAKRRLDQRV</sequence>
<dbReference type="AlphaFoldDB" id="A0A9P4SEP6"/>
<feature type="region of interest" description="Disordered" evidence="1">
    <location>
        <begin position="330"/>
        <end position="349"/>
    </location>
</feature>
<dbReference type="InterPro" id="IPR040201">
    <property type="entry name" value="Mrg3-like"/>
</dbReference>
<proteinExistence type="predicted"/>
<protein>
    <recommendedName>
        <fullName evidence="5">TPR domain-containing protein</fullName>
    </recommendedName>
</protein>
<keyword evidence="2" id="KW-0472">Membrane</keyword>